<reference evidence="1 2" key="1">
    <citation type="journal article" date="2021" name="Nat. Plants">
        <title>The Taxus genome provides insights into paclitaxel biosynthesis.</title>
        <authorList>
            <person name="Xiong X."/>
            <person name="Gou J."/>
            <person name="Liao Q."/>
            <person name="Li Y."/>
            <person name="Zhou Q."/>
            <person name="Bi G."/>
            <person name="Li C."/>
            <person name="Du R."/>
            <person name="Wang X."/>
            <person name="Sun T."/>
            <person name="Guo L."/>
            <person name="Liang H."/>
            <person name="Lu P."/>
            <person name="Wu Y."/>
            <person name="Zhang Z."/>
            <person name="Ro D.K."/>
            <person name="Shang Y."/>
            <person name="Huang S."/>
            <person name="Yan J."/>
        </authorList>
    </citation>
    <scope>NUCLEOTIDE SEQUENCE [LARGE SCALE GENOMIC DNA]</scope>
    <source>
        <strain evidence="1">Ta-2019</strain>
    </source>
</reference>
<gene>
    <name evidence="1" type="ORF">KI387_017076</name>
</gene>
<dbReference type="EMBL" id="JAHRHJ020000003">
    <property type="protein sequence ID" value="KAH9322437.1"/>
    <property type="molecule type" value="Genomic_DNA"/>
</dbReference>
<dbReference type="Proteomes" id="UP000824469">
    <property type="component" value="Unassembled WGS sequence"/>
</dbReference>
<proteinExistence type="predicted"/>
<dbReference type="AlphaFoldDB" id="A0AA38GFB5"/>
<protein>
    <submittedName>
        <fullName evidence="1">Uncharacterized protein</fullName>
    </submittedName>
</protein>
<accession>A0AA38GFB5</accession>
<sequence>MVYVIDGEEVEKLDVDHSVGMHEIIDSADEREHAYHEPLKIKKVNIGSNEEPK</sequence>
<keyword evidence="2" id="KW-1185">Reference proteome</keyword>
<evidence type="ECO:0000313" key="1">
    <source>
        <dbReference type="EMBL" id="KAH9322437.1"/>
    </source>
</evidence>
<comment type="caution">
    <text evidence="1">The sequence shown here is derived from an EMBL/GenBank/DDBJ whole genome shotgun (WGS) entry which is preliminary data.</text>
</comment>
<evidence type="ECO:0000313" key="2">
    <source>
        <dbReference type="Proteomes" id="UP000824469"/>
    </source>
</evidence>
<organism evidence="1 2">
    <name type="scientific">Taxus chinensis</name>
    <name type="common">Chinese yew</name>
    <name type="synonym">Taxus wallichiana var. chinensis</name>
    <dbReference type="NCBI Taxonomy" id="29808"/>
    <lineage>
        <taxon>Eukaryota</taxon>
        <taxon>Viridiplantae</taxon>
        <taxon>Streptophyta</taxon>
        <taxon>Embryophyta</taxon>
        <taxon>Tracheophyta</taxon>
        <taxon>Spermatophyta</taxon>
        <taxon>Pinopsida</taxon>
        <taxon>Pinidae</taxon>
        <taxon>Conifers II</taxon>
        <taxon>Cupressales</taxon>
        <taxon>Taxaceae</taxon>
        <taxon>Taxus</taxon>
    </lineage>
</organism>
<name>A0AA38GFB5_TAXCH</name>